<dbReference type="InterPro" id="IPR035919">
    <property type="entry name" value="EAL_sf"/>
</dbReference>
<dbReference type="InterPro" id="IPR000160">
    <property type="entry name" value="GGDEF_dom"/>
</dbReference>
<proteinExistence type="predicted"/>
<dbReference type="EMBL" id="JBHTBZ010000068">
    <property type="protein sequence ID" value="MFC7462532.1"/>
    <property type="molecule type" value="Genomic_DNA"/>
</dbReference>
<accession>A0ABW2SHS3</accession>
<evidence type="ECO:0000259" key="3">
    <source>
        <dbReference type="PROSITE" id="PS50883"/>
    </source>
</evidence>
<dbReference type="InterPro" id="IPR000700">
    <property type="entry name" value="PAS-assoc_C"/>
</dbReference>
<evidence type="ECO:0000259" key="4">
    <source>
        <dbReference type="PROSITE" id="PS50887"/>
    </source>
</evidence>
<keyword evidence="6" id="KW-1185">Reference proteome</keyword>
<sequence>MSVRLRPDLPVNKTLLRLRTCRRLLFGLALLAMTPWVLAAHGQTLVLGVFDNLGEGRTQRQYAPLIEHLNSQLQHERIELKVLSQQDLEDGIASRTLAFVTTTPTHFVFLRQRWPLAGVMATLVTAEDGAPASQFGGVVLRRRERTEWRALTDVRGRRVAVASRLHMAWRAPAFELRQRHIVVPDALAQVLEVDSHENAIAAVLDDRADFAFVRTGILEKLTLNGMLDPERISVVEPQTHTGFPLQSSTRLYPEWPVFALPHVDERMVRRVASALYALEPDHPAVRAAGIHGFTTPADYLPVENMARVLRLPPFDQPPVITLGDVLQQWRNELLATGVAGLLIAALAFQLWRVQHRAAARQRLAMRVFETTSEAIVVTDAQDRVVTVNPAFCRNTGYLEREVQGRPHARLLAPSPANWQAQVQAALHEGGEWSGEVMSRRKNGELFPEWLTISHIQDKNHKVSAYVHVHTNLSEIRRAEARAEQLASHDALTGLANRTQFQLTLAQTLPQLSQSQRFAGVLLLDIDRFKHINEARGLALGDSLLKAVATQLRRHLHSEDVLARLDGDTFALLPRRGAPSREAAGREALALAERLRGLLQETVLPDGELFALDLSVGIALCPDPQSPQAEDVMRLADTALHKAKAEGGARTTFFEAAMGEAVEQRFRVERELRQAIAQGDLRCHLQSQVRADGQLVGAEALVRWAHPERGLVPPAVFVPIAEMSDLVVALDRWMLAQVCQLLVRLDRQGLALRLSVNISPRHFQRSDFVDSVRLQLADSGADPARLVLEVTEGMVMGDLAEAVRKMTELSALGLHFSMDDFGTGYSSLAYLKRLPISELKIDKSFVQDATSNPQDAALVDTILAVARQLHLQVVAEGVETPEQAAFLDQRGEVARQGYLYGRPEPMDAWLARVAPTAPASLQA</sequence>
<dbReference type="Pfam" id="PF00990">
    <property type="entry name" value="GGDEF"/>
    <property type="match status" value="1"/>
</dbReference>
<dbReference type="Pfam" id="PF12974">
    <property type="entry name" value="Phosphonate-bd"/>
    <property type="match status" value="1"/>
</dbReference>
<gene>
    <name evidence="5" type="ORF">ACFQU0_19085</name>
</gene>
<dbReference type="InterPro" id="IPR001633">
    <property type="entry name" value="EAL_dom"/>
</dbReference>
<organism evidence="5 6">
    <name type="scientific">Hydrogenophaga defluvii</name>
    <dbReference type="NCBI Taxonomy" id="249410"/>
    <lineage>
        <taxon>Bacteria</taxon>
        <taxon>Pseudomonadati</taxon>
        <taxon>Pseudomonadota</taxon>
        <taxon>Betaproteobacteria</taxon>
        <taxon>Burkholderiales</taxon>
        <taxon>Comamonadaceae</taxon>
        <taxon>Hydrogenophaga</taxon>
    </lineage>
</organism>
<dbReference type="PROSITE" id="PS50887">
    <property type="entry name" value="GGDEF"/>
    <property type="match status" value="1"/>
</dbReference>
<dbReference type="SUPFAM" id="SSF53850">
    <property type="entry name" value="Periplasmic binding protein-like II"/>
    <property type="match status" value="1"/>
</dbReference>
<dbReference type="SMART" id="SM00267">
    <property type="entry name" value="GGDEF"/>
    <property type="match status" value="1"/>
</dbReference>
<dbReference type="SUPFAM" id="SSF55785">
    <property type="entry name" value="PYP-like sensor domain (PAS domain)"/>
    <property type="match status" value="1"/>
</dbReference>
<dbReference type="Gene3D" id="3.40.190.10">
    <property type="entry name" value="Periplasmic binding protein-like II"/>
    <property type="match status" value="1"/>
</dbReference>
<feature type="domain" description="EAL" evidence="3">
    <location>
        <begin position="664"/>
        <end position="916"/>
    </location>
</feature>
<dbReference type="PANTHER" id="PTHR44757:SF2">
    <property type="entry name" value="BIOFILM ARCHITECTURE MAINTENANCE PROTEIN MBAA"/>
    <property type="match status" value="1"/>
</dbReference>
<dbReference type="NCBIfam" id="TIGR00254">
    <property type="entry name" value="GGDEF"/>
    <property type="match status" value="1"/>
</dbReference>
<dbReference type="SUPFAM" id="SSF141868">
    <property type="entry name" value="EAL domain-like"/>
    <property type="match status" value="1"/>
</dbReference>
<feature type="domain" description="GGDEF" evidence="4">
    <location>
        <begin position="516"/>
        <end position="655"/>
    </location>
</feature>
<dbReference type="SUPFAM" id="SSF55073">
    <property type="entry name" value="Nucleotide cyclase"/>
    <property type="match status" value="1"/>
</dbReference>
<dbReference type="InterPro" id="IPR035965">
    <property type="entry name" value="PAS-like_dom_sf"/>
</dbReference>
<reference evidence="6" key="1">
    <citation type="journal article" date="2019" name="Int. J. Syst. Evol. Microbiol.">
        <title>The Global Catalogue of Microorganisms (GCM) 10K type strain sequencing project: providing services to taxonomists for standard genome sequencing and annotation.</title>
        <authorList>
            <consortium name="The Broad Institute Genomics Platform"/>
            <consortium name="The Broad Institute Genome Sequencing Center for Infectious Disease"/>
            <person name="Wu L."/>
            <person name="Ma J."/>
        </authorList>
    </citation>
    <scope>NUCLEOTIDE SEQUENCE [LARGE SCALE GENOMIC DNA]</scope>
    <source>
        <strain evidence="6">CCUG 53903</strain>
    </source>
</reference>
<dbReference type="Pfam" id="PF00563">
    <property type="entry name" value="EAL"/>
    <property type="match status" value="1"/>
</dbReference>
<dbReference type="CDD" id="cd00130">
    <property type="entry name" value="PAS"/>
    <property type="match status" value="1"/>
</dbReference>
<dbReference type="CDD" id="cd01949">
    <property type="entry name" value="GGDEF"/>
    <property type="match status" value="1"/>
</dbReference>
<protein>
    <submittedName>
        <fullName evidence="5">EAL domain-containing protein</fullName>
    </submittedName>
</protein>
<dbReference type="InterPro" id="IPR000014">
    <property type="entry name" value="PAS"/>
</dbReference>
<evidence type="ECO:0000259" key="1">
    <source>
        <dbReference type="PROSITE" id="PS50112"/>
    </source>
</evidence>
<dbReference type="NCBIfam" id="TIGR00229">
    <property type="entry name" value="sensory_box"/>
    <property type="match status" value="1"/>
</dbReference>
<dbReference type="InterPro" id="IPR052155">
    <property type="entry name" value="Biofilm_reg_signaling"/>
</dbReference>
<dbReference type="PROSITE" id="PS50112">
    <property type="entry name" value="PAS"/>
    <property type="match status" value="1"/>
</dbReference>
<dbReference type="Gene3D" id="3.20.20.450">
    <property type="entry name" value="EAL domain"/>
    <property type="match status" value="1"/>
</dbReference>
<dbReference type="InterPro" id="IPR029787">
    <property type="entry name" value="Nucleotide_cyclase"/>
</dbReference>
<feature type="domain" description="PAS" evidence="1">
    <location>
        <begin position="360"/>
        <end position="405"/>
    </location>
</feature>
<feature type="domain" description="PAC" evidence="2">
    <location>
        <begin position="432"/>
        <end position="484"/>
    </location>
</feature>
<dbReference type="Gene3D" id="3.30.70.270">
    <property type="match status" value="1"/>
</dbReference>
<dbReference type="PROSITE" id="PS50883">
    <property type="entry name" value="EAL"/>
    <property type="match status" value="1"/>
</dbReference>
<comment type="caution">
    <text evidence="5">The sequence shown here is derived from an EMBL/GenBank/DDBJ whole genome shotgun (WGS) entry which is preliminary data.</text>
</comment>
<dbReference type="SMART" id="SM00052">
    <property type="entry name" value="EAL"/>
    <property type="match status" value="1"/>
</dbReference>
<dbReference type="Proteomes" id="UP001596457">
    <property type="component" value="Unassembled WGS sequence"/>
</dbReference>
<evidence type="ECO:0000313" key="5">
    <source>
        <dbReference type="EMBL" id="MFC7462532.1"/>
    </source>
</evidence>
<dbReference type="Gene3D" id="3.30.450.20">
    <property type="entry name" value="PAS domain"/>
    <property type="match status" value="1"/>
</dbReference>
<dbReference type="CDD" id="cd01948">
    <property type="entry name" value="EAL"/>
    <property type="match status" value="1"/>
</dbReference>
<dbReference type="PANTHER" id="PTHR44757">
    <property type="entry name" value="DIGUANYLATE CYCLASE DGCP"/>
    <property type="match status" value="1"/>
</dbReference>
<dbReference type="PROSITE" id="PS50113">
    <property type="entry name" value="PAC"/>
    <property type="match status" value="1"/>
</dbReference>
<dbReference type="Pfam" id="PF13426">
    <property type="entry name" value="PAS_9"/>
    <property type="match status" value="1"/>
</dbReference>
<dbReference type="SMART" id="SM00091">
    <property type="entry name" value="PAS"/>
    <property type="match status" value="1"/>
</dbReference>
<name>A0ABW2SHS3_9BURK</name>
<evidence type="ECO:0000259" key="2">
    <source>
        <dbReference type="PROSITE" id="PS50113"/>
    </source>
</evidence>
<dbReference type="InterPro" id="IPR043128">
    <property type="entry name" value="Rev_trsase/Diguanyl_cyclase"/>
</dbReference>
<evidence type="ECO:0000313" key="6">
    <source>
        <dbReference type="Proteomes" id="UP001596457"/>
    </source>
</evidence>